<accession>A0ACB7P7M8</accession>
<reference evidence="1 2" key="1">
    <citation type="journal article" date="2021" name="Nat. Commun.">
        <title>Genetic determinants of endophytism in the Arabidopsis root mycobiome.</title>
        <authorList>
            <person name="Mesny F."/>
            <person name="Miyauchi S."/>
            <person name="Thiergart T."/>
            <person name="Pickel B."/>
            <person name="Atanasova L."/>
            <person name="Karlsson M."/>
            <person name="Huettel B."/>
            <person name="Barry K.W."/>
            <person name="Haridas S."/>
            <person name="Chen C."/>
            <person name="Bauer D."/>
            <person name="Andreopoulos W."/>
            <person name="Pangilinan J."/>
            <person name="LaButti K."/>
            <person name="Riley R."/>
            <person name="Lipzen A."/>
            <person name="Clum A."/>
            <person name="Drula E."/>
            <person name="Henrissat B."/>
            <person name="Kohler A."/>
            <person name="Grigoriev I.V."/>
            <person name="Martin F.M."/>
            <person name="Hacquard S."/>
        </authorList>
    </citation>
    <scope>NUCLEOTIDE SEQUENCE [LARGE SCALE GENOMIC DNA]</scope>
    <source>
        <strain evidence="1 2">MPI-SDFR-AT-0079</strain>
    </source>
</reference>
<dbReference type="Proteomes" id="UP000724584">
    <property type="component" value="Unassembled WGS sequence"/>
</dbReference>
<keyword evidence="2" id="KW-1185">Reference proteome</keyword>
<evidence type="ECO:0000313" key="1">
    <source>
        <dbReference type="EMBL" id="KAH6632327.1"/>
    </source>
</evidence>
<gene>
    <name evidence="1" type="ORF">F5144DRAFT_573707</name>
</gene>
<organism evidence="1 2">
    <name type="scientific">Chaetomium tenue</name>
    <dbReference type="NCBI Taxonomy" id="1854479"/>
    <lineage>
        <taxon>Eukaryota</taxon>
        <taxon>Fungi</taxon>
        <taxon>Dikarya</taxon>
        <taxon>Ascomycota</taxon>
        <taxon>Pezizomycotina</taxon>
        <taxon>Sordariomycetes</taxon>
        <taxon>Sordariomycetidae</taxon>
        <taxon>Sordariales</taxon>
        <taxon>Chaetomiaceae</taxon>
        <taxon>Chaetomium</taxon>
    </lineage>
</organism>
<proteinExistence type="predicted"/>
<sequence>MMELNSGDDLILLKESIQGHCSSSIESPPSIINADQYARCNGLTIDSLLLGWQQFVETDQAIISTISDLQAGDLIEAPRLQECIFRVIIPTTEQWQMPVASLQILQQVCGRCKEDELAEWVSQQCFSDTLRWKSLKLETPALRSDHGTDCRRLARRVNAFLKEALPDHRLPLHPADIARGEGVEFPESLFQRDVEMMTAIEQETLEVTKDTLVYLMQSLKSDLTSQDQWDLVWTHAPYPRMRAREHLTPPLSPMAAAYPEHFVPEDDTCELPQPCDPISRLSEDIAAAEQKLFETEFEFWAKALEDNVSPGRYDDIDVSEMIRAGEFRPPISPSSPQPVPRGLKVDVPLLVCSDDGPGNALGPERVLNPDDLVDAKELIASSDTLSGSDGPTGQLVTAFQKNAITVMRHAEQEKLQPLDATTRVPVPVLDFTIPVPEWEQRLWEDKAMFQSLRENTNVDWQSPKWPHNRTAEQKMVWVPLPHIKETKLVSDRIEVETEALEHFLIRGRDCNILTSVDYVYKEPGPMVLRIGEEEEDDDEECLTPFHLSAQTPTSTSQGHDGGEPASPSEGPMPTLQHTPRVKAVVTAPPPADLASLLCGRKRFIDETLHRRQSSVSRDGPAADASDISATGIIDTSLIPSTNVLRGFMSEYTDFAPLVDNFLEMNFPKKPKLTHSSFFNPPDPTPSSSRSKAEEAAKLMPPPPKPIPALAPPTNPPQGALRVVISTTVSKPLAQHLKTLLPTIELIPRDYSKHRPPGWIPGARSPNLDEADIVASPATGLLLTTMVQLRQRALPGRAAPPPAGGNNTNPNTNNSATATSFCRVVSNVAMRHERVVVLVSEGNKHSETAGPLSPSDARALAEFQGFAAGLAPSATTTTATAGVRVVYVGGGVETLARWVAAVVCECVKEEGGVGVGEMLLPVETLWEVFLRRAGMNVSAAQVVLGTLKVPDGRPAVGGGNGQMFGLPLFVTMERERRAELFAEVLGGRRVLDRVSDVLDEPWGERVVDEGGFDFRVAPAWGGF</sequence>
<name>A0ACB7P7M8_9PEZI</name>
<comment type="caution">
    <text evidence="1">The sequence shown here is derived from an EMBL/GenBank/DDBJ whole genome shotgun (WGS) entry which is preliminary data.</text>
</comment>
<protein>
    <submittedName>
        <fullName evidence="1">Uncharacterized protein</fullName>
    </submittedName>
</protein>
<dbReference type="EMBL" id="JAGIZQ010000004">
    <property type="protein sequence ID" value="KAH6632327.1"/>
    <property type="molecule type" value="Genomic_DNA"/>
</dbReference>
<evidence type="ECO:0000313" key="2">
    <source>
        <dbReference type="Proteomes" id="UP000724584"/>
    </source>
</evidence>